<protein>
    <submittedName>
        <fullName evidence="1">Genomic scaffold, ProqFM164S02</fullName>
    </submittedName>
</protein>
<evidence type="ECO:0000313" key="1">
    <source>
        <dbReference type="EMBL" id="CDM30568.1"/>
    </source>
</evidence>
<evidence type="ECO:0000313" key="2">
    <source>
        <dbReference type="Proteomes" id="UP000030686"/>
    </source>
</evidence>
<organism evidence="1 2">
    <name type="scientific">Penicillium roqueforti (strain FM164)</name>
    <dbReference type="NCBI Taxonomy" id="1365484"/>
    <lineage>
        <taxon>Eukaryota</taxon>
        <taxon>Fungi</taxon>
        <taxon>Dikarya</taxon>
        <taxon>Ascomycota</taxon>
        <taxon>Pezizomycotina</taxon>
        <taxon>Eurotiomycetes</taxon>
        <taxon>Eurotiomycetidae</taxon>
        <taxon>Eurotiales</taxon>
        <taxon>Aspergillaceae</taxon>
        <taxon>Penicillium</taxon>
    </lineage>
</organism>
<reference evidence="1" key="1">
    <citation type="journal article" date="2014" name="Nat. Commun.">
        <title>Multiple recent horizontal transfers of a large genomic region in cheese making fungi.</title>
        <authorList>
            <person name="Cheeseman K."/>
            <person name="Ropars J."/>
            <person name="Renault P."/>
            <person name="Dupont J."/>
            <person name="Gouzy J."/>
            <person name="Branca A."/>
            <person name="Abraham A.L."/>
            <person name="Ceppi M."/>
            <person name="Conseiller E."/>
            <person name="Debuchy R."/>
            <person name="Malagnac F."/>
            <person name="Goarin A."/>
            <person name="Silar P."/>
            <person name="Lacoste S."/>
            <person name="Sallet E."/>
            <person name="Bensimon A."/>
            <person name="Giraud T."/>
            <person name="Brygoo Y."/>
        </authorList>
    </citation>
    <scope>NUCLEOTIDE SEQUENCE [LARGE SCALE GENOMIC DNA]</scope>
    <source>
        <strain evidence="1">FM164</strain>
    </source>
</reference>
<dbReference type="EMBL" id="HG792016">
    <property type="protein sequence ID" value="CDM30568.1"/>
    <property type="molecule type" value="Genomic_DNA"/>
</dbReference>
<keyword evidence="2" id="KW-1185">Reference proteome</keyword>
<dbReference type="Proteomes" id="UP000030686">
    <property type="component" value="Unassembled WGS sequence"/>
</dbReference>
<name>W6Q1Z2_PENRF</name>
<sequence>MAVCRADWIDTSRTNALSLASRVGNLYIIYGGSISAGISASEPQVSRSK</sequence>
<proteinExistence type="predicted"/>
<accession>W6Q1Z2</accession>
<gene>
    <name evidence="1" type="ORF">PROQFM164_S02g000718</name>
</gene>
<dbReference type="AlphaFoldDB" id="W6Q1Z2"/>